<organism evidence="2 3">
    <name type="scientific">Kingdonia uniflora</name>
    <dbReference type="NCBI Taxonomy" id="39325"/>
    <lineage>
        <taxon>Eukaryota</taxon>
        <taxon>Viridiplantae</taxon>
        <taxon>Streptophyta</taxon>
        <taxon>Embryophyta</taxon>
        <taxon>Tracheophyta</taxon>
        <taxon>Spermatophyta</taxon>
        <taxon>Magnoliopsida</taxon>
        <taxon>Ranunculales</taxon>
        <taxon>Circaeasteraceae</taxon>
        <taxon>Kingdonia</taxon>
    </lineage>
</organism>
<feature type="compositionally biased region" description="Polar residues" evidence="1">
    <location>
        <begin position="112"/>
        <end position="129"/>
    </location>
</feature>
<sequence length="129" mass="14763">MEEQCQTKARKKMVAVMDEEFKKVDGAGKKNLPAPGEKNQLEGKLTRERVDFQLEREKEKEAAALKLKNNLAGMLYQLRYTKAEITAFSKRNYEEMEIMDEEEVEEMEGGLNTVNKTDADNQKTINQGG</sequence>
<dbReference type="AlphaFoldDB" id="A0A7J7LKP1"/>
<evidence type="ECO:0000313" key="2">
    <source>
        <dbReference type="EMBL" id="KAF6143241.1"/>
    </source>
</evidence>
<name>A0A7J7LKP1_9MAGN</name>
<reference evidence="2 3" key="1">
    <citation type="journal article" date="2020" name="IScience">
        <title>Genome Sequencing of the Endangered Kingdonia uniflora (Circaeasteraceae, Ranunculales) Reveals Potential Mechanisms of Evolutionary Specialization.</title>
        <authorList>
            <person name="Sun Y."/>
            <person name="Deng T."/>
            <person name="Zhang A."/>
            <person name="Moore M.J."/>
            <person name="Landis J.B."/>
            <person name="Lin N."/>
            <person name="Zhang H."/>
            <person name="Zhang X."/>
            <person name="Huang J."/>
            <person name="Zhang X."/>
            <person name="Sun H."/>
            <person name="Wang H."/>
        </authorList>
    </citation>
    <scope>NUCLEOTIDE SEQUENCE [LARGE SCALE GENOMIC DNA]</scope>
    <source>
        <strain evidence="2">TB1705</strain>
        <tissue evidence="2">Leaf</tissue>
    </source>
</reference>
<comment type="caution">
    <text evidence="2">The sequence shown here is derived from an EMBL/GenBank/DDBJ whole genome shotgun (WGS) entry which is preliminary data.</text>
</comment>
<proteinExistence type="predicted"/>
<feature type="region of interest" description="Disordered" evidence="1">
    <location>
        <begin position="107"/>
        <end position="129"/>
    </location>
</feature>
<dbReference type="Proteomes" id="UP000541444">
    <property type="component" value="Unassembled WGS sequence"/>
</dbReference>
<evidence type="ECO:0000256" key="1">
    <source>
        <dbReference type="SAM" id="MobiDB-lite"/>
    </source>
</evidence>
<dbReference type="EMBL" id="JACGCM010002208">
    <property type="protein sequence ID" value="KAF6143241.1"/>
    <property type="molecule type" value="Genomic_DNA"/>
</dbReference>
<keyword evidence="3" id="KW-1185">Reference proteome</keyword>
<gene>
    <name evidence="2" type="ORF">GIB67_039024</name>
</gene>
<accession>A0A7J7LKP1</accession>
<evidence type="ECO:0000313" key="3">
    <source>
        <dbReference type="Proteomes" id="UP000541444"/>
    </source>
</evidence>
<protein>
    <submittedName>
        <fullName evidence="2">Uncharacterized protein</fullName>
    </submittedName>
</protein>